<keyword evidence="6" id="KW-1185">Reference proteome</keyword>
<dbReference type="NCBIfam" id="NF047820">
    <property type="entry name" value="TalGalacDh"/>
    <property type="match status" value="1"/>
</dbReference>
<dbReference type="SUPFAM" id="SSF54826">
    <property type="entry name" value="Enolase N-terminal domain-like"/>
    <property type="match status" value="1"/>
</dbReference>
<comment type="cofactor">
    <cofactor evidence="1">
        <name>Mg(2+)</name>
        <dbReference type="ChEBI" id="CHEBI:18420"/>
    </cofactor>
</comment>
<dbReference type="InterPro" id="IPR029065">
    <property type="entry name" value="Enolase_C-like"/>
</dbReference>
<dbReference type="InterPro" id="IPR013342">
    <property type="entry name" value="Mandelate_racemase_C"/>
</dbReference>
<dbReference type="AlphaFoldDB" id="A0A4R3UMN3"/>
<name>A0A4R3UMN3_9BURK</name>
<protein>
    <submittedName>
        <fullName evidence="5">L-alanine-DL-glutamate epimerase-like enolase superfamily enzyme</fullName>
    </submittedName>
</protein>
<dbReference type="Gene3D" id="3.20.20.120">
    <property type="entry name" value="Enolase-like C-terminal domain"/>
    <property type="match status" value="1"/>
</dbReference>
<organism evidence="5 6">
    <name type="scientific">Paracandidimonas soli</name>
    <dbReference type="NCBI Taxonomy" id="1917182"/>
    <lineage>
        <taxon>Bacteria</taxon>
        <taxon>Pseudomonadati</taxon>
        <taxon>Pseudomonadota</taxon>
        <taxon>Betaproteobacteria</taxon>
        <taxon>Burkholderiales</taxon>
        <taxon>Alcaligenaceae</taxon>
        <taxon>Paracandidimonas</taxon>
    </lineage>
</organism>
<dbReference type="Proteomes" id="UP000294692">
    <property type="component" value="Unassembled WGS sequence"/>
</dbReference>
<accession>A0A4R3UMN3</accession>
<dbReference type="PROSITE" id="PS00909">
    <property type="entry name" value="MR_MLE_2"/>
    <property type="match status" value="1"/>
</dbReference>
<dbReference type="InterPro" id="IPR029017">
    <property type="entry name" value="Enolase-like_N"/>
</dbReference>
<dbReference type="InterPro" id="IPR046945">
    <property type="entry name" value="RHMD-like"/>
</dbReference>
<dbReference type="OrthoDB" id="8609034at2"/>
<evidence type="ECO:0000256" key="1">
    <source>
        <dbReference type="ARBA" id="ARBA00001946"/>
    </source>
</evidence>
<dbReference type="Pfam" id="PF02746">
    <property type="entry name" value="MR_MLE_N"/>
    <property type="match status" value="1"/>
</dbReference>
<dbReference type="Pfam" id="PF13378">
    <property type="entry name" value="MR_MLE_C"/>
    <property type="match status" value="1"/>
</dbReference>
<comment type="caution">
    <text evidence="5">The sequence shown here is derived from an EMBL/GenBank/DDBJ whole genome shotgun (WGS) entry which is preliminary data.</text>
</comment>
<dbReference type="SUPFAM" id="SSF51604">
    <property type="entry name" value="Enolase C-terminal domain-like"/>
    <property type="match status" value="1"/>
</dbReference>
<dbReference type="EMBL" id="SMBX01000016">
    <property type="protein sequence ID" value="TCU91937.1"/>
    <property type="molecule type" value="Genomic_DNA"/>
</dbReference>
<dbReference type="RefSeq" id="WP_132478371.1">
    <property type="nucleotide sequence ID" value="NZ_JBHRVM010000001.1"/>
</dbReference>
<dbReference type="InterPro" id="IPR013341">
    <property type="entry name" value="Mandelate_racemase_N_dom"/>
</dbReference>
<keyword evidence="3" id="KW-0460">Magnesium</keyword>
<evidence type="ECO:0000313" key="5">
    <source>
        <dbReference type="EMBL" id="TCU91937.1"/>
    </source>
</evidence>
<dbReference type="PANTHER" id="PTHR13794">
    <property type="entry name" value="ENOLASE SUPERFAMILY, MANDELATE RACEMASE"/>
    <property type="match status" value="1"/>
</dbReference>
<dbReference type="PANTHER" id="PTHR13794:SF58">
    <property type="entry name" value="MITOCHONDRIAL ENOLASE SUPERFAMILY MEMBER 1"/>
    <property type="match status" value="1"/>
</dbReference>
<sequence>MPTTPSDAIENIVVSLYQVPLKKPVSDAKVLTGRQTPLSHVAMLTAEITTRDGARGLGFSYCLRSGSAALFAHAKELAPGLIGEDPADIGRLWEKLAWMGGSISRTGLSVQAIAAFDTALWDIKARRADLSLGRLLGAYRTAVPCYNTSGGYLSATLPEIYTAIEASLARGIGGIKLKVGQPDVEKDIERVRAVRQHVGNALPLMVDANQQWDLTTALRAGRALDEFRLTWIEEPLSAHDYAGHALLGSRIDTPVSTGEMLCSAEELYLLLDQQGARYLQPDAGRIGGITPFLKVSAQAERQRLNLAPHFLMEIHIHLAAAYPYDTWVEHIEWLEPAFNERLEISGGCMHLPERPGLGLSLSERAAGWLEATAAIGR</sequence>
<evidence type="ECO:0000259" key="4">
    <source>
        <dbReference type="SMART" id="SM00922"/>
    </source>
</evidence>
<evidence type="ECO:0000256" key="2">
    <source>
        <dbReference type="ARBA" id="ARBA00022723"/>
    </source>
</evidence>
<dbReference type="SFLD" id="SFLDS00001">
    <property type="entry name" value="Enolase"/>
    <property type="match status" value="1"/>
</dbReference>
<dbReference type="GO" id="GO:0000287">
    <property type="term" value="F:magnesium ion binding"/>
    <property type="evidence" value="ECO:0007669"/>
    <property type="project" value="TreeGrafter"/>
</dbReference>
<dbReference type="SMART" id="SM00922">
    <property type="entry name" value="MR_MLE"/>
    <property type="match status" value="1"/>
</dbReference>
<dbReference type="GO" id="GO:0016052">
    <property type="term" value="P:carbohydrate catabolic process"/>
    <property type="evidence" value="ECO:0007669"/>
    <property type="project" value="TreeGrafter"/>
</dbReference>
<dbReference type="GO" id="GO:0009063">
    <property type="term" value="P:amino acid catabolic process"/>
    <property type="evidence" value="ECO:0007669"/>
    <property type="project" value="InterPro"/>
</dbReference>
<dbReference type="InterPro" id="IPR036849">
    <property type="entry name" value="Enolase-like_C_sf"/>
</dbReference>
<evidence type="ECO:0000313" key="6">
    <source>
        <dbReference type="Proteomes" id="UP000294692"/>
    </source>
</evidence>
<dbReference type="CDD" id="cd03316">
    <property type="entry name" value="MR_like"/>
    <property type="match status" value="1"/>
</dbReference>
<gene>
    <name evidence="5" type="ORF">EV686_11627</name>
</gene>
<dbReference type="SFLD" id="SFLDG00179">
    <property type="entry name" value="mandelate_racemase"/>
    <property type="match status" value="1"/>
</dbReference>
<dbReference type="Gene3D" id="3.30.390.10">
    <property type="entry name" value="Enolase-like, N-terminal domain"/>
    <property type="match status" value="1"/>
</dbReference>
<evidence type="ECO:0000256" key="3">
    <source>
        <dbReference type="ARBA" id="ARBA00022842"/>
    </source>
</evidence>
<feature type="domain" description="Mandelate racemase/muconate lactonizing enzyme C-terminal" evidence="4">
    <location>
        <begin position="157"/>
        <end position="254"/>
    </location>
</feature>
<reference evidence="5 6" key="1">
    <citation type="submission" date="2019-03" db="EMBL/GenBank/DDBJ databases">
        <title>Genomic Encyclopedia of Type Strains, Phase IV (KMG-IV): sequencing the most valuable type-strain genomes for metagenomic binning, comparative biology and taxonomic classification.</title>
        <authorList>
            <person name="Goeker M."/>
        </authorList>
    </citation>
    <scope>NUCLEOTIDE SEQUENCE [LARGE SCALE GENOMIC DNA]</scope>
    <source>
        <strain evidence="5 6">DSM 100048</strain>
    </source>
</reference>
<keyword evidence="2" id="KW-0479">Metal-binding</keyword>
<proteinExistence type="predicted"/>
<dbReference type="GO" id="GO:0016836">
    <property type="term" value="F:hydro-lyase activity"/>
    <property type="evidence" value="ECO:0007669"/>
    <property type="project" value="TreeGrafter"/>
</dbReference>
<dbReference type="InterPro" id="IPR018110">
    <property type="entry name" value="Mandel_Rmase/mucon_lact_enz_CS"/>
</dbReference>